<organism evidence="1">
    <name type="scientific">Kitasatospora camelliae</name>
    <dbReference type="NCBI Taxonomy" id="3156397"/>
    <lineage>
        <taxon>Bacteria</taxon>
        <taxon>Bacillati</taxon>
        <taxon>Actinomycetota</taxon>
        <taxon>Actinomycetes</taxon>
        <taxon>Kitasatosporales</taxon>
        <taxon>Streptomycetaceae</taxon>
        <taxon>Kitasatospora</taxon>
    </lineage>
</organism>
<geneLocation type="plasmid" evidence="1">
    <name>punmamed1</name>
</geneLocation>
<reference evidence="1" key="1">
    <citation type="submission" date="2024-06" db="EMBL/GenBank/DDBJ databases">
        <title>The genome sequences of Kitasatospora sp. strain HUAS MG31.</title>
        <authorList>
            <person name="Mo P."/>
        </authorList>
    </citation>
    <scope>NUCLEOTIDE SEQUENCE</scope>
    <source>
        <strain evidence="1">HUAS MG31</strain>
        <plasmid evidence="1">punmamed1</plasmid>
    </source>
</reference>
<dbReference type="KEGG" id="kcm:ABWK59_35750"/>
<evidence type="ECO:0000313" key="1">
    <source>
        <dbReference type="EMBL" id="XCM84311.1"/>
    </source>
</evidence>
<keyword evidence="1" id="KW-0614">Plasmid</keyword>
<protein>
    <submittedName>
        <fullName evidence="1">Uncharacterized protein</fullName>
    </submittedName>
</protein>
<dbReference type="RefSeq" id="WP_354645244.1">
    <property type="nucleotide sequence ID" value="NZ_CP159873.1"/>
</dbReference>
<name>A0AAU8K6C0_9ACTN</name>
<dbReference type="AlphaFoldDB" id="A0AAU8K6C0"/>
<gene>
    <name evidence="1" type="ORF">ABWK59_35750</name>
</gene>
<dbReference type="EMBL" id="CP159873">
    <property type="protein sequence ID" value="XCM84311.1"/>
    <property type="molecule type" value="Genomic_DNA"/>
</dbReference>
<accession>A0AAU8K6C0</accession>
<sequence length="85" mass="8621">MGAQDPLGELAVARGQAVGGAEDVVQGLAGNGSVPVELRALQLAEEARVVPAQRLAELEELGGRAVGGQVGECQSFAPGGFRRPQ</sequence>
<proteinExistence type="predicted"/>